<dbReference type="GO" id="GO:0006094">
    <property type="term" value="P:gluconeogenesis"/>
    <property type="evidence" value="ECO:0007669"/>
    <property type="project" value="TreeGrafter"/>
</dbReference>
<dbReference type="InterPro" id="IPR055268">
    <property type="entry name" value="PCB-like"/>
</dbReference>
<evidence type="ECO:0000313" key="14">
    <source>
        <dbReference type="EMBL" id="GAT96996.1"/>
    </source>
</evidence>
<dbReference type="InterPro" id="IPR011762">
    <property type="entry name" value="COA_CT_N"/>
</dbReference>
<feature type="domain" description="CoA carboxyltransferase N-terminal" evidence="11">
    <location>
        <begin position="1"/>
        <end position="235"/>
    </location>
</feature>
<dbReference type="SUPFAM" id="SSF51230">
    <property type="entry name" value="Single hybrid motif"/>
    <property type="match status" value="1"/>
</dbReference>
<feature type="domain" description="Ig-like" evidence="9">
    <location>
        <begin position="580"/>
        <end position="662"/>
    </location>
</feature>
<dbReference type="InterPro" id="IPR011763">
    <property type="entry name" value="COA_CT_C"/>
</dbReference>
<dbReference type="GO" id="GO:0005524">
    <property type="term" value="F:ATP binding"/>
    <property type="evidence" value="ECO:0007669"/>
    <property type="project" value="UniProtKB-KW"/>
</dbReference>
<dbReference type="PROSITE" id="PS50968">
    <property type="entry name" value="BIOTINYL_LIPOYL"/>
    <property type="match status" value="1"/>
</dbReference>
<dbReference type="PANTHER" id="PTHR43778:SF2">
    <property type="entry name" value="PYRUVATE CARBOXYLASE, MITOCHONDRIAL"/>
    <property type="match status" value="1"/>
</dbReference>
<dbReference type="UniPathway" id="UPA00655">
    <property type="reaction ID" value="UER00711"/>
</dbReference>
<evidence type="ECO:0000259" key="10">
    <source>
        <dbReference type="PROSITE" id="PS50968"/>
    </source>
</evidence>
<evidence type="ECO:0000259" key="9">
    <source>
        <dbReference type="PROSITE" id="PS50835"/>
    </source>
</evidence>
<dbReference type="CDD" id="cd06850">
    <property type="entry name" value="biotinyl_domain"/>
    <property type="match status" value="1"/>
</dbReference>
<dbReference type="PROSITE" id="PS50991">
    <property type="entry name" value="PYR_CT"/>
    <property type="match status" value="1"/>
</dbReference>
<dbReference type="GO" id="GO:0009317">
    <property type="term" value="C:acetyl-CoA carboxylase complex"/>
    <property type="evidence" value="ECO:0007669"/>
    <property type="project" value="InterPro"/>
</dbReference>
<feature type="domain" description="Pyruvate carboxyltransferase" evidence="13">
    <location>
        <begin position="625"/>
        <end position="893"/>
    </location>
</feature>
<evidence type="ECO:0000256" key="6">
    <source>
        <dbReference type="ARBA" id="ARBA00023098"/>
    </source>
</evidence>
<keyword evidence="2" id="KW-0444">Lipid biosynthesis</keyword>
<dbReference type="EMBL" id="BDEQ01000001">
    <property type="protein sequence ID" value="GAT96996.1"/>
    <property type="molecule type" value="Genomic_DNA"/>
</dbReference>
<dbReference type="VEuPathDB" id="AmoebaDB:EHI_082530"/>
<dbReference type="PROSITE" id="PS50835">
    <property type="entry name" value="IG_LIKE"/>
    <property type="match status" value="1"/>
</dbReference>
<dbReference type="SUPFAM" id="SSF52096">
    <property type="entry name" value="ClpP/crotonase"/>
    <property type="match status" value="2"/>
</dbReference>
<evidence type="ECO:0000259" key="11">
    <source>
        <dbReference type="PROSITE" id="PS50980"/>
    </source>
</evidence>
<evidence type="ECO:0000313" key="15">
    <source>
        <dbReference type="Proteomes" id="UP000078387"/>
    </source>
</evidence>
<dbReference type="OMA" id="CICFTGD"/>
<dbReference type="AlphaFoldDB" id="A0A5K1UJ17"/>
<dbReference type="VEuPathDB" id="AmoebaDB:EHI8A_015650"/>
<dbReference type="GO" id="GO:2001295">
    <property type="term" value="P:malonyl-CoA biosynthetic process"/>
    <property type="evidence" value="ECO:0007669"/>
    <property type="project" value="UniProtKB-UniPathway"/>
</dbReference>
<gene>
    <name evidence="14" type="ORF">CL6EHI_082530</name>
</gene>
<evidence type="ECO:0000256" key="5">
    <source>
        <dbReference type="ARBA" id="ARBA00022840"/>
    </source>
</evidence>
<dbReference type="CDD" id="cd07937">
    <property type="entry name" value="DRE_TIM_PC_TC_5S"/>
    <property type="match status" value="1"/>
</dbReference>
<keyword evidence="5" id="KW-0067">ATP-binding</keyword>
<keyword evidence="3" id="KW-0547">Nucleotide-binding</keyword>
<reference evidence="14 15" key="1">
    <citation type="submission" date="2016-05" db="EMBL/GenBank/DDBJ databases">
        <title>First whole genome sequencing of Entamoeba histolytica HM1:IMSS-clone-6.</title>
        <authorList>
            <person name="Mukherjee Avik.K."/>
            <person name="Izumyama S."/>
            <person name="Nakada-Tsukui K."/>
            <person name="Nozaki T."/>
        </authorList>
    </citation>
    <scope>NUCLEOTIDE SEQUENCE [LARGE SCALE GENOMIC DNA]</scope>
    <source>
        <strain evidence="14 15">HM1:IMSS clone 6</strain>
    </source>
</reference>
<dbReference type="InterPro" id="IPR001095">
    <property type="entry name" value="Acetyl_CoA_COase_a_su"/>
</dbReference>
<dbReference type="InterPro" id="IPR000891">
    <property type="entry name" value="PYR_CT"/>
</dbReference>
<dbReference type="VEuPathDB" id="AmoebaDB:EHI5A_036360"/>
<dbReference type="GO" id="GO:0003989">
    <property type="term" value="F:acetyl-CoA carboxylase activity"/>
    <property type="evidence" value="ECO:0007669"/>
    <property type="project" value="InterPro"/>
</dbReference>
<dbReference type="PROSITE" id="PS50989">
    <property type="entry name" value="COA_CT_CTER"/>
    <property type="match status" value="1"/>
</dbReference>
<dbReference type="FunFam" id="3.20.20.70:FF:000033">
    <property type="entry name" value="Pyruvate carboxylase"/>
    <property type="match status" value="1"/>
</dbReference>
<keyword evidence="7" id="KW-0275">Fatty acid biosynthesis</keyword>
<dbReference type="GO" id="GO:0006633">
    <property type="term" value="P:fatty acid biosynthetic process"/>
    <property type="evidence" value="ECO:0007669"/>
    <property type="project" value="UniProtKB-KW"/>
</dbReference>
<sequence>MEQEQELFQEIASVDFLNFSFGSKAYSQQLKDAFKRSGLVCGVTCLIRYINGIKVVWMRHEFDFIGGSLGCAEGEKLSRGFEYASSEGLPVIIEIRSGGARMQEGTLSLMQMAKVSVAVRAFKSKHLPFITVFQDPTFGGTTASYAMQSDIRIGVYGGRIGFAGEKVILNTVYRMDQEAFDKACPKGFQSAQFLHDHGQVDLVVQQDDIDSTVSNILRILKAKQTGVMIDKPIEVEKRGTIERKFSYTTSRTDTRVQAIDILEHLFDGFIELRGDGKQGADKCIRGGIALYHNYPCVVIATRKGHNPQEMIESNYGMASPAGYRTATRLMLLAEQFALPVITLVDTPGAYPSFESEIEGQPEAIATSLLTMAGLKVPIITVMVGEGGSGGALGIAMGNIIGMLSGGYYGVITPEGAASILCRYSSDEDKANRFHHDCEEISQKQQIYCVDLKRLGVIDEIIDEVDKETYDNCPILLKRVNEFITNSLTTLLKMEPSELVLTRSKKFRLMGIYGHCNPTPKNSSPVPRLGGATPAPIASYKPVATPQQIITTQSGNAAGLINFIADVTVNANISLRNKNVPSDCFVIKRLEPEKIIEKARVDSPKCILDNQGPDALVEWIRNQKEVLITDTTMRDAQQSLLATRVRTADLLSVAEEHSCQLDHAFSMEMWGGATFDVCYSFLHESPWERLRLLRKRIPNILFQMLLRGRNAVGYTNYPDNLIKEFVFQAAKNGMDVFRIFDCFNDVSSMVTCVKAVKEAKKIAECCICFTGNFLSPDEHIYTLDYYKEVAKKINEIGAHCIAIKDMAGLFKPQMAKPFMNAMKEVTDLPIFFHSHNTSGTIINTLIALTEAGIAGVDVALPAMSDCTSQPSMGAFLACIEGSERASQINYRKLERLDSHWRNIRSLYFTNESGMKGGTTKVYDHQMPGGQYSNLQAQCKALGLWERWDEITKMYSDVNKILGDIIKVTPSSKVVGDLALFLVNKGLKAEDVLNPDIPIEFPESVVGLASGKLGYPHRGFPEKFIERVLGKNKVIKVNEKLVDMDFSQAKTYLQNKYGRVFKIEEVVSYGLYPKQFEAYLEFYKKYGGDYLLTLPTLVFLYGMNINQTINVYSIDPDNLEDVTIKLIRVGPLTLEDTRSLAFVANGCRHDVKVNETQGQRCTLQPADKKNITHLASPLLGNVGTVFVKEGDEVVKGAPIMTVEAMKMKITVGAQFDGIVKKIVACEDSKVEKDTLLAIIIPSTTEK</sequence>
<evidence type="ECO:0000256" key="4">
    <source>
        <dbReference type="ARBA" id="ARBA00022832"/>
    </source>
</evidence>
<dbReference type="VEuPathDB" id="AmoebaDB:EHI7A_020560"/>
<dbReference type="SUPFAM" id="SSF89000">
    <property type="entry name" value="post-HMGL domain-like"/>
    <property type="match status" value="1"/>
</dbReference>
<accession>A0A5K1UJ17</accession>
<dbReference type="PROSITE" id="PS50980">
    <property type="entry name" value="COA_CT_NTER"/>
    <property type="match status" value="1"/>
</dbReference>
<keyword evidence="4" id="KW-0276">Fatty acid metabolism</keyword>
<dbReference type="Pfam" id="PF00364">
    <property type="entry name" value="Biotin_lipoyl"/>
    <property type="match status" value="1"/>
</dbReference>
<dbReference type="PRINTS" id="PR01069">
    <property type="entry name" value="ACCCTRFRASEA"/>
</dbReference>
<dbReference type="PANTHER" id="PTHR43778">
    <property type="entry name" value="PYRUVATE CARBOXYLASE"/>
    <property type="match status" value="1"/>
</dbReference>
<feature type="domain" description="CoA carboxyltransferase C-terminal" evidence="12">
    <location>
        <begin position="240"/>
        <end position="489"/>
    </location>
</feature>
<evidence type="ECO:0000256" key="2">
    <source>
        <dbReference type="ARBA" id="ARBA00022516"/>
    </source>
</evidence>
<evidence type="ECO:0000256" key="3">
    <source>
        <dbReference type="ARBA" id="ARBA00022741"/>
    </source>
</evidence>
<dbReference type="InterPro" id="IPR003379">
    <property type="entry name" value="Carboxylase_cons_dom"/>
</dbReference>
<keyword evidence="6" id="KW-0443">Lipid metabolism</keyword>
<dbReference type="Gene3D" id="3.20.20.70">
    <property type="entry name" value="Aldolase class I"/>
    <property type="match status" value="1"/>
</dbReference>
<evidence type="ECO:0000256" key="8">
    <source>
        <dbReference type="ARBA" id="ARBA00049152"/>
    </source>
</evidence>
<protein>
    <recommendedName>
        <fullName evidence="1">acetyl-CoA carboxytransferase</fullName>
        <ecNumber evidence="1">2.1.3.15</ecNumber>
    </recommendedName>
</protein>
<dbReference type="Pfam" id="PF02436">
    <property type="entry name" value="PYC_OADA"/>
    <property type="match status" value="1"/>
</dbReference>
<dbReference type="Gene3D" id="2.40.50.100">
    <property type="match status" value="1"/>
</dbReference>
<dbReference type="InterPro" id="IPR011053">
    <property type="entry name" value="Single_hybrid_motif"/>
</dbReference>
<dbReference type="EC" id="2.1.3.15" evidence="1"/>
<evidence type="ECO:0000256" key="1">
    <source>
        <dbReference type="ARBA" id="ARBA00011883"/>
    </source>
</evidence>
<dbReference type="InterPro" id="IPR029045">
    <property type="entry name" value="ClpP/crotonase-like_dom_sf"/>
</dbReference>
<comment type="catalytic activity">
    <reaction evidence="8">
        <text>N(6)-carboxybiotinyl-L-lysyl-[protein] + acetyl-CoA = N(6)-biotinyl-L-lysyl-[protein] + malonyl-CoA</text>
        <dbReference type="Rhea" id="RHEA:54728"/>
        <dbReference type="Rhea" id="RHEA-COMP:10505"/>
        <dbReference type="Rhea" id="RHEA-COMP:10506"/>
        <dbReference type="ChEBI" id="CHEBI:57288"/>
        <dbReference type="ChEBI" id="CHEBI:57384"/>
        <dbReference type="ChEBI" id="CHEBI:83144"/>
        <dbReference type="ChEBI" id="CHEBI:83145"/>
        <dbReference type="EC" id="2.1.3.15"/>
    </reaction>
</comment>
<dbReference type="NCBIfam" id="NF006761">
    <property type="entry name" value="PRK09282.1"/>
    <property type="match status" value="1"/>
</dbReference>
<proteinExistence type="predicted"/>
<evidence type="ECO:0000259" key="12">
    <source>
        <dbReference type="PROSITE" id="PS50989"/>
    </source>
</evidence>
<dbReference type="InterPro" id="IPR007110">
    <property type="entry name" value="Ig-like_dom"/>
</dbReference>
<evidence type="ECO:0000256" key="7">
    <source>
        <dbReference type="ARBA" id="ARBA00023160"/>
    </source>
</evidence>
<evidence type="ECO:0000259" key="13">
    <source>
        <dbReference type="PROSITE" id="PS50991"/>
    </source>
</evidence>
<feature type="domain" description="Lipoyl-binding" evidence="10">
    <location>
        <begin position="1164"/>
        <end position="1238"/>
    </location>
</feature>
<dbReference type="InterPro" id="IPR000089">
    <property type="entry name" value="Biotin_lipoyl"/>
</dbReference>
<dbReference type="Proteomes" id="UP000078387">
    <property type="component" value="Unassembled WGS sequence"/>
</dbReference>
<dbReference type="VEuPathDB" id="AmoebaDB:KM1_061910"/>
<name>A0A5K1UJ17_ENTHI</name>
<dbReference type="GO" id="GO:0016743">
    <property type="term" value="F:carboxyl- or carbamoyltransferase activity"/>
    <property type="evidence" value="ECO:0007669"/>
    <property type="project" value="InterPro"/>
</dbReference>
<dbReference type="Pfam" id="PF03255">
    <property type="entry name" value="ACCA"/>
    <property type="match status" value="1"/>
</dbReference>
<dbReference type="Pfam" id="PF00682">
    <property type="entry name" value="HMGL-like"/>
    <property type="match status" value="1"/>
</dbReference>
<comment type="caution">
    <text evidence="14">The sequence shown here is derived from an EMBL/GenBank/DDBJ whole genome shotgun (WGS) entry which is preliminary data.</text>
</comment>
<dbReference type="Gene3D" id="3.90.226.10">
    <property type="entry name" value="2-enoyl-CoA Hydratase, Chain A, domain 1"/>
    <property type="match status" value="2"/>
</dbReference>
<dbReference type="InterPro" id="IPR013785">
    <property type="entry name" value="Aldolase_TIM"/>
</dbReference>
<organism evidence="14 15">
    <name type="scientific">Entamoeba histolytica</name>
    <dbReference type="NCBI Taxonomy" id="5759"/>
    <lineage>
        <taxon>Eukaryota</taxon>
        <taxon>Amoebozoa</taxon>
        <taxon>Evosea</taxon>
        <taxon>Archamoebae</taxon>
        <taxon>Mastigamoebida</taxon>
        <taxon>Entamoebidae</taxon>
        <taxon>Entamoeba</taxon>
    </lineage>
</organism>
<dbReference type="GO" id="GO:0004736">
    <property type="term" value="F:pyruvate carboxylase activity"/>
    <property type="evidence" value="ECO:0007669"/>
    <property type="project" value="TreeGrafter"/>
</dbReference>
<dbReference type="SUPFAM" id="SSF51569">
    <property type="entry name" value="Aldolase"/>
    <property type="match status" value="1"/>
</dbReference>